<feature type="transmembrane region" description="Helical" evidence="1">
    <location>
        <begin position="48"/>
        <end position="66"/>
    </location>
</feature>
<organism evidence="3 4">
    <name type="scientific">Persicimonas caeni</name>
    <dbReference type="NCBI Taxonomy" id="2292766"/>
    <lineage>
        <taxon>Bacteria</taxon>
        <taxon>Deltaproteobacteria</taxon>
        <taxon>Bradymonadales</taxon>
        <taxon>Bradymonadaceae</taxon>
        <taxon>Persicimonas</taxon>
    </lineage>
</organism>
<accession>A0A5B8Y9W8</accession>
<dbReference type="Gene3D" id="1.20.120.1220">
    <property type="match status" value="1"/>
</dbReference>
<evidence type="ECO:0000259" key="2">
    <source>
        <dbReference type="Pfam" id="PF01478"/>
    </source>
</evidence>
<dbReference type="GO" id="GO:0016020">
    <property type="term" value="C:membrane"/>
    <property type="evidence" value="ECO:0007669"/>
    <property type="project" value="InterPro"/>
</dbReference>
<evidence type="ECO:0000313" key="4">
    <source>
        <dbReference type="Proteomes" id="UP000315995"/>
    </source>
</evidence>
<keyword evidence="1" id="KW-0812">Transmembrane</keyword>
<dbReference type="InterPro" id="IPR000045">
    <property type="entry name" value="Prepilin_IV_endopep_pep"/>
</dbReference>
<evidence type="ECO:0000256" key="1">
    <source>
        <dbReference type="SAM" id="Phobius"/>
    </source>
</evidence>
<keyword evidence="4" id="KW-1185">Reference proteome</keyword>
<dbReference type="OrthoDB" id="5508079at2"/>
<feature type="transmembrane region" description="Helical" evidence="1">
    <location>
        <begin position="176"/>
        <end position="195"/>
    </location>
</feature>
<dbReference type="GO" id="GO:0004190">
    <property type="term" value="F:aspartic-type endopeptidase activity"/>
    <property type="evidence" value="ECO:0007669"/>
    <property type="project" value="InterPro"/>
</dbReference>
<evidence type="ECO:0000313" key="3">
    <source>
        <dbReference type="EMBL" id="QDG51942.1"/>
    </source>
</evidence>
<proteinExistence type="predicted"/>
<name>A0A4Y6PUE0_PERCE</name>
<dbReference type="RefSeq" id="WP_141198420.1">
    <property type="nucleotide sequence ID" value="NZ_CP041186.1"/>
</dbReference>
<dbReference type="Pfam" id="PF01478">
    <property type="entry name" value="Peptidase_A24"/>
    <property type="match status" value="1"/>
</dbReference>
<feature type="transmembrane region" description="Helical" evidence="1">
    <location>
        <begin position="115"/>
        <end position="137"/>
    </location>
</feature>
<feature type="transmembrane region" description="Helical" evidence="1">
    <location>
        <begin position="9"/>
        <end position="28"/>
    </location>
</feature>
<dbReference type="EMBL" id="CP041186">
    <property type="protein sequence ID" value="QDG51942.1"/>
    <property type="molecule type" value="Genomic_DNA"/>
</dbReference>
<sequence length="208" mass="22373">MKTIVQSELWVQLIIFAPLGAFLVTAAIMDAVSAHNDEEGKGRIPNKLSYSSVLVGLVCHTAAFGLDGLLAGLLAVVVTFVIGIFLAAPGWLGGGDVKLLMGVGAFMGLSGLGEILFYAVFAGSALGLVKALFTGYLKDMIVRMFRFLRGLYRMLVYKTSMVREDLETDPRSRMPFAVPILAGAILAYTEAVYGWPGLLSWFLRPFGG</sequence>
<feature type="domain" description="Prepilin type IV endopeptidase peptidase" evidence="2">
    <location>
        <begin position="42"/>
        <end position="128"/>
    </location>
</feature>
<gene>
    <name evidence="3" type="ORF">FIV42_14700</name>
</gene>
<dbReference type="AlphaFoldDB" id="A0A4Y6PUE0"/>
<accession>A0A4Y6PUE0</accession>
<feature type="transmembrane region" description="Helical" evidence="1">
    <location>
        <begin position="73"/>
        <end position="92"/>
    </location>
</feature>
<keyword evidence="1" id="KW-0472">Membrane</keyword>
<reference evidence="3 4" key="1">
    <citation type="submission" date="2019-06" db="EMBL/GenBank/DDBJ databases">
        <title>Persicimonas caeni gen. nov., sp. nov., a predatory bacterium isolated from solar saltern.</title>
        <authorList>
            <person name="Wang S."/>
        </authorList>
    </citation>
    <scope>NUCLEOTIDE SEQUENCE [LARGE SCALE GENOMIC DNA]</scope>
    <source>
        <strain evidence="3 4">YN101</strain>
    </source>
</reference>
<keyword evidence="1" id="KW-1133">Transmembrane helix</keyword>
<protein>
    <submittedName>
        <fullName evidence="3">Prepilin peptidase</fullName>
    </submittedName>
</protein>
<dbReference type="Proteomes" id="UP000315995">
    <property type="component" value="Chromosome"/>
</dbReference>